<organism evidence="3 4">
    <name type="scientific">Balnearium lithotrophicum</name>
    <dbReference type="NCBI Taxonomy" id="223788"/>
    <lineage>
        <taxon>Bacteria</taxon>
        <taxon>Pseudomonadati</taxon>
        <taxon>Aquificota</taxon>
        <taxon>Aquificia</taxon>
        <taxon>Desulfurobacteriales</taxon>
        <taxon>Desulfurobacteriaceae</taxon>
        <taxon>Balnearium</taxon>
    </lineage>
</organism>
<evidence type="ECO:0000313" key="3">
    <source>
        <dbReference type="EMBL" id="SMO59536.1"/>
    </source>
</evidence>
<evidence type="ECO:0000256" key="2">
    <source>
        <dbReference type="SAM" id="MobiDB-lite"/>
    </source>
</evidence>
<evidence type="ECO:0000256" key="1">
    <source>
        <dbReference type="SAM" id="Coils"/>
    </source>
</evidence>
<dbReference type="GO" id="GO:0006508">
    <property type="term" value="P:proteolysis"/>
    <property type="evidence" value="ECO:0007669"/>
    <property type="project" value="UniProtKB-KW"/>
</dbReference>
<accession>A0A521CJB2</accession>
<keyword evidence="3" id="KW-0378">Hydrolase</keyword>
<dbReference type="AlphaFoldDB" id="A0A521CJB2"/>
<feature type="coiled-coil region" evidence="1">
    <location>
        <begin position="197"/>
        <end position="232"/>
    </location>
</feature>
<feature type="coiled-coil region" evidence="1">
    <location>
        <begin position="263"/>
        <end position="297"/>
    </location>
</feature>
<feature type="compositionally biased region" description="Basic and acidic residues" evidence="2">
    <location>
        <begin position="351"/>
        <end position="360"/>
    </location>
</feature>
<dbReference type="RefSeq" id="WP_221928604.1">
    <property type="nucleotide sequence ID" value="NZ_FXTM01000013.1"/>
</dbReference>
<evidence type="ECO:0000313" key="4">
    <source>
        <dbReference type="Proteomes" id="UP000317315"/>
    </source>
</evidence>
<feature type="region of interest" description="Disordered" evidence="2">
    <location>
        <begin position="340"/>
        <end position="360"/>
    </location>
</feature>
<keyword evidence="1" id="KW-0175">Coiled coil</keyword>
<dbReference type="InterPro" id="IPR005082">
    <property type="entry name" value="Peptidase_U9_T4_prohead"/>
</dbReference>
<keyword evidence="4" id="KW-1185">Reference proteome</keyword>
<dbReference type="Pfam" id="PF03420">
    <property type="entry name" value="Peptidase_S77"/>
    <property type="match status" value="1"/>
</dbReference>
<gene>
    <name evidence="3" type="ORF">SAMN06269117_11326</name>
</gene>
<dbReference type="Proteomes" id="UP000317315">
    <property type="component" value="Unassembled WGS sequence"/>
</dbReference>
<protein>
    <submittedName>
        <fullName evidence="3">Prohead core protein serine protease</fullName>
    </submittedName>
</protein>
<proteinExistence type="predicted"/>
<keyword evidence="3" id="KW-0645">Protease</keyword>
<dbReference type="GO" id="GO:0008233">
    <property type="term" value="F:peptidase activity"/>
    <property type="evidence" value="ECO:0007669"/>
    <property type="project" value="UniProtKB-KW"/>
</dbReference>
<dbReference type="EMBL" id="FXTM01000013">
    <property type="protein sequence ID" value="SMO59536.1"/>
    <property type="molecule type" value="Genomic_DNA"/>
</dbReference>
<reference evidence="3 4" key="1">
    <citation type="submission" date="2017-05" db="EMBL/GenBank/DDBJ databases">
        <authorList>
            <person name="Varghese N."/>
            <person name="Submissions S."/>
        </authorList>
    </citation>
    <scope>NUCLEOTIDE SEQUENCE [LARGE SCALE GENOMIC DNA]</scope>
    <source>
        <strain evidence="3 4">DSM 16304</strain>
    </source>
</reference>
<name>A0A521CJB2_9BACT</name>
<sequence>MSKQLIIDFVSEITPQLVESKDGKYKFKGIFQRADVKNGNGRIYPKKVLEKAVAKYQGLIREGRALGMIEHPADGKTRLDEAAIKITSLSMNDKGEVIGEAEVLVGTPKGDILKNLIDNGVKFGISSRGSGTLIKRADGTVVVGEDYEFLAFDVVYDPSTPGAFPEPIKESKEDKPMELTLETLKRDYPDLVEAIKKEAKEELRQEFEERVIEAIEQKSSKMREEIKEELLSDPDIAGAKVAVEGIIDILKPFISEGIAGEHVEELKDRIKQLEESLRKKDDEIKTLKEDVERKEIALYIEQKLSESPYGNKIKEAGILKEAKSKEQVDKLIQEFEESIRKTIDESNQGEPKGKSSVNEEKTVSVTTIYEKLGLPVRR</sequence>